<gene>
    <name evidence="2" type="ORF">METZ01_LOCUS60827</name>
</gene>
<dbReference type="PROSITE" id="PS00571">
    <property type="entry name" value="AMIDASES"/>
    <property type="match status" value="1"/>
</dbReference>
<name>A0A381T2S6_9ZZZZ</name>
<accession>A0A381T2S6</accession>
<dbReference type="InterPro" id="IPR023631">
    <property type="entry name" value="Amidase_dom"/>
</dbReference>
<dbReference type="InterPro" id="IPR036928">
    <property type="entry name" value="AS_sf"/>
</dbReference>
<evidence type="ECO:0000313" key="2">
    <source>
        <dbReference type="EMBL" id="SVA07973.1"/>
    </source>
</evidence>
<dbReference type="PANTHER" id="PTHR11895">
    <property type="entry name" value="TRANSAMIDASE"/>
    <property type="match status" value="1"/>
</dbReference>
<dbReference type="EMBL" id="UINC01003629">
    <property type="protein sequence ID" value="SVA07973.1"/>
    <property type="molecule type" value="Genomic_DNA"/>
</dbReference>
<dbReference type="InterPro" id="IPR020556">
    <property type="entry name" value="Amidase_CS"/>
</dbReference>
<dbReference type="AlphaFoldDB" id="A0A381T2S6"/>
<feature type="domain" description="Amidase" evidence="1">
    <location>
        <begin position="99"/>
        <end position="523"/>
    </location>
</feature>
<dbReference type="Pfam" id="PF01425">
    <property type="entry name" value="Amidase"/>
    <property type="match status" value="1"/>
</dbReference>
<dbReference type="PANTHER" id="PTHR11895:SF7">
    <property type="entry name" value="GLUTAMYL-TRNA(GLN) AMIDOTRANSFERASE SUBUNIT A, MITOCHONDRIAL"/>
    <property type="match status" value="1"/>
</dbReference>
<evidence type="ECO:0000259" key="1">
    <source>
        <dbReference type="Pfam" id="PF01425"/>
    </source>
</evidence>
<dbReference type="SUPFAM" id="SSF75304">
    <property type="entry name" value="Amidase signature (AS) enzymes"/>
    <property type="match status" value="1"/>
</dbReference>
<sequence>MNNDTLSPSQQVLLDAVARLDEAELGTVEPAATFRPTSLASSAAPSFDLAAIAAASSNCETATSHSDDKPIVLEELPGACATAAEILAGITTGTTTAQEVLSAAQARIEACNPIINAIVTLSLDRATEEARMVDEVIGSGERPRPLSGLPLVHKDIIATRNIRTTAGSALLHDYVPTNDATVVSRLTNAGTLLVGKSNTHEFATGTTGNISYFGAVRNPWNLDHMAGGSSSGSAAALAAGMVCVATGTDTGGSIRIPASCCGIVGLKPTYGRVGRTGVMPFAWGLDHVGPMGRRVADIAALLSAMAGPDPFDRANSGEPTADFSASINQGVKGLRFVVPDFCFLEIATKPVAKAVHEAANILEELGAHRVDVPMPSEFDLVGPAAITLFLAEGGAVHRDTLASHPEMYCQETRSFLSLAEKISAHAYLQAQKIRASLTNELARVFQSVDLMVTPTLAMTAPHRNAQEIEGAQGPLDVRAAMTLFTRPFNLTGLPALSLPCGFVDGMPIGLQLVGRPFEETTLLRAAHAYEEATEWHTLRPLKFP</sequence>
<reference evidence="2" key="1">
    <citation type="submission" date="2018-05" db="EMBL/GenBank/DDBJ databases">
        <authorList>
            <person name="Lanie J.A."/>
            <person name="Ng W.-L."/>
            <person name="Kazmierczak K.M."/>
            <person name="Andrzejewski T.M."/>
            <person name="Davidsen T.M."/>
            <person name="Wayne K.J."/>
            <person name="Tettelin H."/>
            <person name="Glass J.I."/>
            <person name="Rusch D."/>
            <person name="Podicherti R."/>
            <person name="Tsui H.-C.T."/>
            <person name="Winkler M.E."/>
        </authorList>
    </citation>
    <scope>NUCLEOTIDE SEQUENCE</scope>
</reference>
<proteinExistence type="predicted"/>
<dbReference type="InterPro" id="IPR000120">
    <property type="entry name" value="Amidase"/>
</dbReference>
<protein>
    <recommendedName>
        <fullName evidence="1">Amidase domain-containing protein</fullName>
    </recommendedName>
</protein>
<dbReference type="GO" id="GO:0003824">
    <property type="term" value="F:catalytic activity"/>
    <property type="evidence" value="ECO:0007669"/>
    <property type="project" value="InterPro"/>
</dbReference>
<organism evidence="2">
    <name type="scientific">marine metagenome</name>
    <dbReference type="NCBI Taxonomy" id="408172"/>
    <lineage>
        <taxon>unclassified sequences</taxon>
        <taxon>metagenomes</taxon>
        <taxon>ecological metagenomes</taxon>
    </lineage>
</organism>
<dbReference type="Gene3D" id="3.90.1300.10">
    <property type="entry name" value="Amidase signature (AS) domain"/>
    <property type="match status" value="1"/>
</dbReference>